<comment type="caution">
    <text evidence="2">The sequence shown here is derived from an EMBL/GenBank/DDBJ whole genome shotgun (WGS) entry which is preliminary data.</text>
</comment>
<protein>
    <recommendedName>
        <fullName evidence="4">Adhesin</fullName>
    </recommendedName>
</protein>
<feature type="signal peptide" evidence="1">
    <location>
        <begin position="1"/>
        <end position="25"/>
    </location>
</feature>
<gene>
    <name evidence="2" type="ORF">PSI14_06720</name>
</gene>
<keyword evidence="3" id="KW-1185">Reference proteome</keyword>
<accession>A0ABT5LS76</accession>
<dbReference type="RefSeq" id="WP_273575146.1">
    <property type="nucleotide sequence ID" value="NZ_JAQRFN010000006.1"/>
</dbReference>
<organism evidence="2 3">
    <name type="scientific">Xenorhabdus anantnagensis</name>
    <dbReference type="NCBI Taxonomy" id="3025875"/>
    <lineage>
        <taxon>Bacteria</taxon>
        <taxon>Pseudomonadati</taxon>
        <taxon>Pseudomonadota</taxon>
        <taxon>Gammaproteobacteria</taxon>
        <taxon>Enterobacterales</taxon>
        <taxon>Morganellaceae</taxon>
        <taxon>Xenorhabdus</taxon>
    </lineage>
</organism>
<name>A0ABT5LS76_9GAMM</name>
<evidence type="ECO:0000313" key="2">
    <source>
        <dbReference type="EMBL" id="MDC9596571.1"/>
    </source>
</evidence>
<keyword evidence="1" id="KW-0732">Signal</keyword>
<dbReference type="Proteomes" id="UP001220225">
    <property type="component" value="Unassembled WGS sequence"/>
</dbReference>
<feature type="chain" id="PRO_5045879618" description="Adhesin" evidence="1">
    <location>
        <begin position="26"/>
        <end position="116"/>
    </location>
</feature>
<evidence type="ECO:0000256" key="1">
    <source>
        <dbReference type="SAM" id="SignalP"/>
    </source>
</evidence>
<evidence type="ECO:0000313" key="3">
    <source>
        <dbReference type="Proteomes" id="UP001220225"/>
    </source>
</evidence>
<evidence type="ECO:0008006" key="4">
    <source>
        <dbReference type="Google" id="ProtNLM"/>
    </source>
</evidence>
<dbReference type="EMBL" id="JAQRFN010000006">
    <property type="protein sequence ID" value="MDC9596571.1"/>
    <property type="molecule type" value="Genomic_DNA"/>
</dbReference>
<sequence>MKFKIILIILIATATTMNNYAYSYAGNCDKNLNKQGYVTSVFLGVDDNKDARITFGFNPINSKNTITISLYNYITSTDNKLTFDSNASKKARAAYSLFKQLKYLVTSLLLATHRVR</sequence>
<proteinExistence type="predicted"/>
<reference evidence="2 3" key="1">
    <citation type="submission" date="2023-02" db="EMBL/GenBank/DDBJ databases">
        <title>Entomopathogenic bacteria.</title>
        <authorList>
            <person name="Machado R.A."/>
        </authorList>
    </citation>
    <scope>NUCLEOTIDE SEQUENCE [LARGE SCALE GENOMIC DNA]</scope>
    <source>
        <strain evidence="2 3">XENO-2</strain>
    </source>
</reference>